<sequence length="38" mass="4171">MKCGERMGCHAGRTLRHTARAGLSRRSNALLMTSHLSC</sequence>
<dbReference type="EMBL" id="ANAH02000065">
    <property type="protein sequence ID" value="EPX56801.1"/>
    <property type="molecule type" value="Genomic_DNA"/>
</dbReference>
<evidence type="ECO:0000313" key="2">
    <source>
        <dbReference type="Proteomes" id="UP000011682"/>
    </source>
</evidence>
<dbReference type="AlphaFoldDB" id="S9P0Z9"/>
<proteinExistence type="predicted"/>
<organism evidence="1 2">
    <name type="scientific">Cystobacter fuscus (strain ATCC 25194 / DSM 2262 / NBRC 100088 / M29)</name>
    <dbReference type="NCBI Taxonomy" id="1242864"/>
    <lineage>
        <taxon>Bacteria</taxon>
        <taxon>Pseudomonadati</taxon>
        <taxon>Myxococcota</taxon>
        <taxon>Myxococcia</taxon>
        <taxon>Myxococcales</taxon>
        <taxon>Cystobacterineae</taxon>
        <taxon>Archangiaceae</taxon>
        <taxon>Cystobacter</taxon>
    </lineage>
</organism>
<reference evidence="1" key="1">
    <citation type="submission" date="2013-05" db="EMBL/GenBank/DDBJ databases">
        <title>Genome assembly of Cystobacter fuscus DSM 2262.</title>
        <authorList>
            <person name="Sharma G."/>
            <person name="Khatri I."/>
            <person name="Kaur C."/>
            <person name="Mayilraj S."/>
            <person name="Subramanian S."/>
        </authorList>
    </citation>
    <scope>NUCLEOTIDE SEQUENCE [LARGE SCALE GENOMIC DNA]</scope>
    <source>
        <strain evidence="1">DSM 2262</strain>
    </source>
</reference>
<comment type="caution">
    <text evidence="1">The sequence shown here is derived from an EMBL/GenBank/DDBJ whole genome shotgun (WGS) entry which is preliminary data.</text>
</comment>
<protein>
    <submittedName>
        <fullName evidence="1">Uncharacterized protein</fullName>
    </submittedName>
</protein>
<accession>S9P0Z9</accession>
<keyword evidence="2" id="KW-1185">Reference proteome</keyword>
<name>S9P0Z9_CYSF2</name>
<evidence type="ECO:0000313" key="1">
    <source>
        <dbReference type="EMBL" id="EPX56801.1"/>
    </source>
</evidence>
<dbReference type="Proteomes" id="UP000011682">
    <property type="component" value="Unassembled WGS sequence"/>
</dbReference>
<gene>
    <name evidence="1" type="ORF">D187_007235</name>
</gene>